<comment type="caution">
    <text evidence="2">The sequence shown here is derived from an EMBL/GenBank/DDBJ whole genome shotgun (WGS) entry which is preliminary data.</text>
</comment>
<keyword evidence="1" id="KW-1133">Transmembrane helix</keyword>
<feature type="transmembrane region" description="Helical" evidence="1">
    <location>
        <begin position="22"/>
        <end position="45"/>
    </location>
</feature>
<dbReference type="AlphaFoldDB" id="A0A2M9CRT5"/>
<dbReference type="Proteomes" id="UP000230000">
    <property type="component" value="Unassembled WGS sequence"/>
</dbReference>
<keyword evidence="3" id="KW-1185">Reference proteome</keyword>
<protein>
    <submittedName>
        <fullName evidence="2">Uncharacterized protein</fullName>
    </submittedName>
</protein>
<keyword evidence="1" id="KW-0472">Membrane</keyword>
<reference evidence="2 3" key="1">
    <citation type="submission" date="2017-11" db="EMBL/GenBank/DDBJ databases">
        <title>Genomic Encyclopedia of Archaeal and Bacterial Type Strains, Phase II (KMG-II): From Individual Species to Whole Genera.</title>
        <authorList>
            <person name="Goeker M."/>
        </authorList>
    </citation>
    <scope>NUCLEOTIDE SEQUENCE [LARGE SCALE GENOMIC DNA]</scope>
    <source>
        <strain evidence="2 3">DSM 27268</strain>
    </source>
</reference>
<organism evidence="2 3">
    <name type="scientific">Thermoflavifilum aggregans</name>
    <dbReference type="NCBI Taxonomy" id="454188"/>
    <lineage>
        <taxon>Bacteria</taxon>
        <taxon>Pseudomonadati</taxon>
        <taxon>Bacteroidota</taxon>
        <taxon>Chitinophagia</taxon>
        <taxon>Chitinophagales</taxon>
        <taxon>Chitinophagaceae</taxon>
        <taxon>Thermoflavifilum</taxon>
    </lineage>
</organism>
<name>A0A2M9CRT5_9BACT</name>
<evidence type="ECO:0000313" key="2">
    <source>
        <dbReference type="EMBL" id="PJJ74650.1"/>
    </source>
</evidence>
<evidence type="ECO:0000313" key="3">
    <source>
        <dbReference type="Proteomes" id="UP000230000"/>
    </source>
</evidence>
<keyword evidence="1" id="KW-0812">Transmembrane</keyword>
<evidence type="ECO:0000256" key="1">
    <source>
        <dbReference type="SAM" id="Phobius"/>
    </source>
</evidence>
<gene>
    <name evidence="2" type="ORF">BXY57_0211</name>
</gene>
<dbReference type="EMBL" id="PGFG01000001">
    <property type="protein sequence ID" value="PJJ74650.1"/>
    <property type="molecule type" value="Genomic_DNA"/>
</dbReference>
<proteinExistence type="predicted"/>
<sequence length="60" mass="6888">MINRLLLIAPNETTFYKVGNDVGYYLTIILIVLLFIAVIVCLRYVGQDKYPPQPLDEEQS</sequence>
<accession>A0A2M9CRT5</accession>
<dbReference type="RefSeq" id="WP_100313355.1">
    <property type="nucleotide sequence ID" value="NZ_PGFG01000001.1"/>
</dbReference>